<evidence type="ECO:0000313" key="3">
    <source>
        <dbReference type="EMBL" id="SNS02866.1"/>
    </source>
</evidence>
<accession>A0A239B4H2</accession>
<dbReference type="RefSeq" id="WP_207652490.1">
    <property type="nucleotide sequence ID" value="NZ_FZOJ01000003.1"/>
</dbReference>
<dbReference type="EMBL" id="FZOJ01000003">
    <property type="protein sequence ID" value="SNS02866.1"/>
    <property type="molecule type" value="Genomic_DNA"/>
</dbReference>
<protein>
    <recommendedName>
        <fullName evidence="2">Tyr recombinase domain-containing protein</fullName>
    </recommendedName>
</protein>
<gene>
    <name evidence="3" type="ORF">SAMN05446037_10032</name>
</gene>
<dbReference type="Proteomes" id="UP000198304">
    <property type="component" value="Unassembled WGS sequence"/>
</dbReference>
<dbReference type="GO" id="GO:0003677">
    <property type="term" value="F:DNA binding"/>
    <property type="evidence" value="ECO:0007669"/>
    <property type="project" value="InterPro"/>
</dbReference>
<evidence type="ECO:0000259" key="2">
    <source>
        <dbReference type="PROSITE" id="PS51898"/>
    </source>
</evidence>
<dbReference type="InterPro" id="IPR013762">
    <property type="entry name" value="Integrase-like_cat_sf"/>
</dbReference>
<dbReference type="InterPro" id="IPR011010">
    <property type="entry name" value="DNA_brk_join_enz"/>
</dbReference>
<name>A0A239B4H2_9FIRM</name>
<evidence type="ECO:0000256" key="1">
    <source>
        <dbReference type="ARBA" id="ARBA00023172"/>
    </source>
</evidence>
<dbReference type="PROSITE" id="PS51898">
    <property type="entry name" value="TYR_RECOMBINASE"/>
    <property type="match status" value="1"/>
</dbReference>
<dbReference type="AlphaFoldDB" id="A0A239B4H2"/>
<organism evidence="3 4">
    <name type="scientific">Anaerovirgula multivorans</name>
    <dbReference type="NCBI Taxonomy" id="312168"/>
    <lineage>
        <taxon>Bacteria</taxon>
        <taxon>Bacillati</taxon>
        <taxon>Bacillota</taxon>
        <taxon>Clostridia</taxon>
        <taxon>Peptostreptococcales</taxon>
        <taxon>Natronincolaceae</taxon>
        <taxon>Anaerovirgula</taxon>
    </lineage>
</organism>
<dbReference type="InterPro" id="IPR002104">
    <property type="entry name" value="Integrase_catalytic"/>
</dbReference>
<dbReference type="GO" id="GO:0006310">
    <property type="term" value="P:DNA recombination"/>
    <property type="evidence" value="ECO:0007669"/>
    <property type="project" value="UniProtKB-KW"/>
</dbReference>
<keyword evidence="4" id="KW-1185">Reference proteome</keyword>
<dbReference type="Gene3D" id="1.10.443.10">
    <property type="entry name" value="Intergrase catalytic core"/>
    <property type="match status" value="1"/>
</dbReference>
<sequence>MLAVPLTDVDFQYCQIRVEEGKGDKDRMVPFPVKFKEMLTMHCDNMKKIHAVYLFESSRKKKYTEQGI</sequence>
<feature type="domain" description="Tyr recombinase" evidence="2">
    <location>
        <begin position="1"/>
        <end position="68"/>
    </location>
</feature>
<dbReference type="SUPFAM" id="SSF56349">
    <property type="entry name" value="DNA breaking-rejoining enzymes"/>
    <property type="match status" value="1"/>
</dbReference>
<evidence type="ECO:0000313" key="4">
    <source>
        <dbReference type="Proteomes" id="UP000198304"/>
    </source>
</evidence>
<proteinExistence type="predicted"/>
<reference evidence="3 4" key="1">
    <citation type="submission" date="2017-06" db="EMBL/GenBank/DDBJ databases">
        <authorList>
            <person name="Kim H.J."/>
            <person name="Triplett B.A."/>
        </authorList>
    </citation>
    <scope>NUCLEOTIDE SEQUENCE [LARGE SCALE GENOMIC DNA]</scope>
    <source>
        <strain evidence="3 4">SCA</strain>
    </source>
</reference>
<dbReference type="GO" id="GO:0015074">
    <property type="term" value="P:DNA integration"/>
    <property type="evidence" value="ECO:0007669"/>
    <property type="project" value="InterPro"/>
</dbReference>
<keyword evidence="1" id="KW-0233">DNA recombination</keyword>